<evidence type="ECO:0000313" key="3">
    <source>
        <dbReference type="Proteomes" id="UP000274822"/>
    </source>
</evidence>
<sequence>MRARLLKHSLEHSLEHAPHSSEDPELDYLNSAYQDPNDLNSPTDQSPLSPDKVELIKETLEEFHEACLDELRRLTRARCDLDSHGELIQEQLELLSGLLVEQRGRVKGLSVERRRRHLIRTGLGHTFTLGKRPRWGAPSSEDVEVDEEEQLVLRQRQERGSVGRVTSDNGGS</sequence>
<proteinExistence type="predicted"/>
<feature type="compositionally biased region" description="Polar residues" evidence="1">
    <location>
        <begin position="31"/>
        <end position="48"/>
    </location>
</feature>
<feature type="region of interest" description="Disordered" evidence="1">
    <location>
        <begin position="8"/>
        <end position="49"/>
    </location>
</feature>
<evidence type="ECO:0000313" key="2">
    <source>
        <dbReference type="EMBL" id="RUS32454.1"/>
    </source>
</evidence>
<name>A0A433QRM9_9FUNG</name>
<feature type="region of interest" description="Disordered" evidence="1">
    <location>
        <begin position="130"/>
        <end position="149"/>
    </location>
</feature>
<reference evidence="2 3" key="1">
    <citation type="journal article" date="2018" name="New Phytol.">
        <title>Phylogenomics of Endogonaceae and evolution of mycorrhizas within Mucoromycota.</title>
        <authorList>
            <person name="Chang Y."/>
            <person name="Desiro A."/>
            <person name="Na H."/>
            <person name="Sandor L."/>
            <person name="Lipzen A."/>
            <person name="Clum A."/>
            <person name="Barry K."/>
            <person name="Grigoriev I.V."/>
            <person name="Martin F.M."/>
            <person name="Stajich J.E."/>
            <person name="Smith M.E."/>
            <person name="Bonito G."/>
            <person name="Spatafora J.W."/>
        </authorList>
    </citation>
    <scope>NUCLEOTIDE SEQUENCE [LARGE SCALE GENOMIC DNA]</scope>
    <source>
        <strain evidence="2 3">AD002</strain>
    </source>
</reference>
<gene>
    <name evidence="2" type="ORF">BC938DRAFT_475348</name>
</gene>
<organism evidence="2 3">
    <name type="scientific">Jimgerdemannia flammicorona</name>
    <dbReference type="NCBI Taxonomy" id="994334"/>
    <lineage>
        <taxon>Eukaryota</taxon>
        <taxon>Fungi</taxon>
        <taxon>Fungi incertae sedis</taxon>
        <taxon>Mucoromycota</taxon>
        <taxon>Mucoromycotina</taxon>
        <taxon>Endogonomycetes</taxon>
        <taxon>Endogonales</taxon>
        <taxon>Endogonaceae</taxon>
        <taxon>Jimgerdemannia</taxon>
    </lineage>
</organism>
<dbReference type="AlphaFoldDB" id="A0A433QRM9"/>
<dbReference type="Proteomes" id="UP000274822">
    <property type="component" value="Unassembled WGS sequence"/>
</dbReference>
<dbReference type="EMBL" id="RBNJ01002039">
    <property type="protein sequence ID" value="RUS32454.1"/>
    <property type="molecule type" value="Genomic_DNA"/>
</dbReference>
<evidence type="ECO:0000256" key="1">
    <source>
        <dbReference type="SAM" id="MobiDB-lite"/>
    </source>
</evidence>
<accession>A0A433QRM9</accession>
<keyword evidence="3" id="KW-1185">Reference proteome</keyword>
<feature type="compositionally biased region" description="Basic and acidic residues" evidence="1">
    <location>
        <begin position="8"/>
        <end position="22"/>
    </location>
</feature>
<comment type="caution">
    <text evidence="2">The sequence shown here is derived from an EMBL/GenBank/DDBJ whole genome shotgun (WGS) entry which is preliminary data.</text>
</comment>
<protein>
    <submittedName>
        <fullName evidence="2">Uncharacterized protein</fullName>
    </submittedName>
</protein>